<reference evidence="2 3" key="1">
    <citation type="submission" date="2015-12" db="EMBL/GenBank/DDBJ databases">
        <title>The genome of Folsomia candida.</title>
        <authorList>
            <person name="Faddeeva A."/>
            <person name="Derks M.F."/>
            <person name="Anvar Y."/>
            <person name="Smit S."/>
            <person name="Van Straalen N."/>
            <person name="Roelofs D."/>
        </authorList>
    </citation>
    <scope>NUCLEOTIDE SEQUENCE [LARGE SCALE GENOMIC DNA]</scope>
    <source>
        <strain evidence="2 3">VU population</strain>
        <tissue evidence="2">Whole body</tissue>
    </source>
</reference>
<dbReference type="Gene3D" id="1.10.510.10">
    <property type="entry name" value="Transferase(Phosphotransferase) domain 1"/>
    <property type="match status" value="1"/>
</dbReference>
<dbReference type="OrthoDB" id="63989at2759"/>
<keyword evidence="2" id="KW-0808">Transferase</keyword>
<dbReference type="SUPFAM" id="SSF56112">
    <property type="entry name" value="Protein kinase-like (PK-like)"/>
    <property type="match status" value="1"/>
</dbReference>
<evidence type="ECO:0000313" key="2">
    <source>
        <dbReference type="EMBL" id="OXA47819.1"/>
    </source>
</evidence>
<dbReference type="InterPro" id="IPR011009">
    <property type="entry name" value="Kinase-like_dom_sf"/>
</dbReference>
<feature type="domain" description="Protein kinase" evidence="1">
    <location>
        <begin position="1"/>
        <end position="121"/>
    </location>
</feature>
<keyword evidence="2" id="KW-0418">Kinase</keyword>
<protein>
    <submittedName>
        <fullName evidence="2">Calcium-dependent protein kinase 2</fullName>
    </submittedName>
</protein>
<dbReference type="InterPro" id="IPR000719">
    <property type="entry name" value="Prot_kinase_dom"/>
</dbReference>
<gene>
    <name evidence="2" type="ORF">Fcan01_17124</name>
</gene>
<comment type="caution">
    <text evidence="2">The sequence shown here is derived from an EMBL/GenBank/DDBJ whole genome shotgun (WGS) entry which is preliminary data.</text>
</comment>
<evidence type="ECO:0000313" key="3">
    <source>
        <dbReference type="Proteomes" id="UP000198287"/>
    </source>
</evidence>
<proteinExistence type="predicted"/>
<dbReference type="Proteomes" id="UP000198287">
    <property type="component" value="Unassembled WGS sequence"/>
</dbReference>
<dbReference type="GO" id="GO:0004672">
    <property type="term" value="F:protein kinase activity"/>
    <property type="evidence" value="ECO:0007669"/>
    <property type="project" value="InterPro"/>
</dbReference>
<dbReference type="GO" id="GO:0005524">
    <property type="term" value="F:ATP binding"/>
    <property type="evidence" value="ECO:0007669"/>
    <property type="project" value="InterPro"/>
</dbReference>
<dbReference type="PROSITE" id="PS50011">
    <property type="entry name" value="PROTEIN_KINASE_DOM"/>
    <property type="match status" value="1"/>
</dbReference>
<dbReference type="EMBL" id="LNIX01000012">
    <property type="protein sequence ID" value="OXA47819.1"/>
    <property type="molecule type" value="Genomic_DNA"/>
</dbReference>
<evidence type="ECO:0000259" key="1">
    <source>
        <dbReference type="PROSITE" id="PS50011"/>
    </source>
</evidence>
<dbReference type="Pfam" id="PF00069">
    <property type="entry name" value="Pkinase"/>
    <property type="match status" value="1"/>
</dbReference>
<dbReference type="AlphaFoldDB" id="A0A226DRH6"/>
<name>A0A226DRH6_FOLCA</name>
<keyword evidence="3" id="KW-1185">Reference proteome</keyword>
<organism evidence="2 3">
    <name type="scientific">Folsomia candida</name>
    <name type="common">Springtail</name>
    <dbReference type="NCBI Taxonomy" id="158441"/>
    <lineage>
        <taxon>Eukaryota</taxon>
        <taxon>Metazoa</taxon>
        <taxon>Ecdysozoa</taxon>
        <taxon>Arthropoda</taxon>
        <taxon>Hexapoda</taxon>
        <taxon>Collembola</taxon>
        <taxon>Entomobryomorpha</taxon>
        <taxon>Isotomoidea</taxon>
        <taxon>Isotomidae</taxon>
        <taxon>Proisotominae</taxon>
        <taxon>Folsomia</taxon>
    </lineage>
</organism>
<sequence>MESKPSRVKVHSGEEKTVLFSTKIGTPAYRAPELDTGTYTNSADLYSLGLILWEILCQIPPKQKNVFFRRLKGKDYTVLDTDKTDSILSNGAGIIVSLIKEKSGDRPQSTREIRIVTAPRIRFTPGDTFQLKTFLDCGGHGGRIELGRVLCHKTSLSYRQDTMILEWNLTLTKNLTNLVTAWNPAVSSRGHNSPDVMKGWTNPASVRIYQDKFELSGVTDLEGKIETVDDIGIYDRKLAIVIECDACVIGLRGGE</sequence>
<accession>A0A226DRH6</accession>